<feature type="signal peptide" evidence="1">
    <location>
        <begin position="1"/>
        <end position="19"/>
    </location>
</feature>
<sequence>MRFFLLATLIALLGACASSQPHLYSQDLQGCLSQLAMFKQEVNRQKVTDAQVVNLTAFPYLAFDRFSQSQLSRLSSQQDREQWLNYTAQLATQQRQAEYHNLIVNPYDLAALDTCAEKMVKEAKHNEKVWAELRQQTVSIPDSYEPWLRVFGLYPISSQIAQSSIDKEKKRILLGFHTPTKDIVQYQLTETISDSGIAASLHKGGQAHINRELIASWFSDALDASTIHWPQLSKTTISQLYQYYSPLINIETASADDIPGTVNYVDSQHKPTVDTSQPAIYLHHSYTQLYGKIYLQLNYSLWFANRTPTSSFDPYAGKFDGVLLRLTLDHQGRPMLLDSIHHCGCYHMVFNFSDKFVFENAKPDTESPLLFNRPAPFDSPTWSVTLSHGEHMIKQVGWLAKKDLPNANKVQSLVGHHYDQLRQLPSHQQHTISLFDQRGMLAGSERLESTYLWPFGIPSAGAMRQLGHHAIAFIGIRHFDQPRLFEQILRPKTEP</sequence>
<reference evidence="2 3" key="1">
    <citation type="submission" date="2018-03" db="EMBL/GenBank/DDBJ databases">
        <title>Whole genome sequencing of Histamine producing bacteria.</title>
        <authorList>
            <person name="Butler K."/>
        </authorList>
    </citation>
    <scope>NUCLEOTIDE SEQUENCE [LARGE SCALE GENOMIC DNA]</scope>
    <source>
        <strain evidence="2 3">DSM 19138</strain>
    </source>
</reference>
<proteinExistence type="predicted"/>
<organism evidence="2 3">
    <name type="scientific">Photobacterium rosenbergii</name>
    <dbReference type="NCBI Taxonomy" id="294936"/>
    <lineage>
        <taxon>Bacteria</taxon>
        <taxon>Pseudomonadati</taxon>
        <taxon>Pseudomonadota</taxon>
        <taxon>Gammaproteobacteria</taxon>
        <taxon>Vibrionales</taxon>
        <taxon>Vibrionaceae</taxon>
        <taxon>Photobacterium</taxon>
    </lineage>
</organism>
<accession>A0A2T3NLX2</accession>
<evidence type="ECO:0000256" key="1">
    <source>
        <dbReference type="SAM" id="SignalP"/>
    </source>
</evidence>
<dbReference type="EMBL" id="PYMB01000001">
    <property type="protein sequence ID" value="PSW16489.1"/>
    <property type="molecule type" value="Genomic_DNA"/>
</dbReference>
<feature type="chain" id="PRO_5015622503" evidence="1">
    <location>
        <begin position="20"/>
        <end position="495"/>
    </location>
</feature>
<gene>
    <name evidence="2" type="ORF">C9J01_05680</name>
</gene>
<dbReference type="RefSeq" id="WP_107297111.1">
    <property type="nucleotide sequence ID" value="NZ_PYMB01000001.1"/>
</dbReference>
<dbReference type="PROSITE" id="PS51257">
    <property type="entry name" value="PROKAR_LIPOPROTEIN"/>
    <property type="match status" value="1"/>
</dbReference>
<dbReference type="OrthoDB" id="5405204at2"/>
<evidence type="ECO:0000313" key="2">
    <source>
        <dbReference type="EMBL" id="PSW16489.1"/>
    </source>
</evidence>
<comment type="caution">
    <text evidence="2">The sequence shown here is derived from an EMBL/GenBank/DDBJ whole genome shotgun (WGS) entry which is preliminary data.</text>
</comment>
<dbReference type="Proteomes" id="UP000241346">
    <property type="component" value="Unassembled WGS sequence"/>
</dbReference>
<dbReference type="AlphaFoldDB" id="A0A2T3NLX2"/>
<keyword evidence="1" id="KW-0732">Signal</keyword>
<protein>
    <submittedName>
        <fullName evidence="2">Uncharacterized protein</fullName>
    </submittedName>
</protein>
<evidence type="ECO:0000313" key="3">
    <source>
        <dbReference type="Proteomes" id="UP000241346"/>
    </source>
</evidence>
<name>A0A2T3NLX2_9GAMM</name>